<evidence type="ECO:0000313" key="1">
    <source>
        <dbReference type="EMBL" id="KDO39476.1"/>
    </source>
</evidence>
<evidence type="ECO:0000313" key="2">
    <source>
        <dbReference type="Proteomes" id="UP000027120"/>
    </source>
</evidence>
<feature type="non-terminal residue" evidence="1">
    <location>
        <position position="1"/>
    </location>
</feature>
<gene>
    <name evidence="1" type="ORF">CISIN_1g0404311mg</name>
</gene>
<name>A0A067DLJ2_CITSI</name>
<reference evidence="1 2" key="1">
    <citation type="submission" date="2014-04" db="EMBL/GenBank/DDBJ databases">
        <authorList>
            <consortium name="International Citrus Genome Consortium"/>
            <person name="Gmitter F."/>
            <person name="Chen C."/>
            <person name="Farmerie W."/>
            <person name="Harkins T."/>
            <person name="Desany B."/>
            <person name="Mohiuddin M."/>
            <person name="Kodira C."/>
            <person name="Borodovsky M."/>
            <person name="Lomsadze A."/>
            <person name="Burns P."/>
            <person name="Jenkins J."/>
            <person name="Prochnik S."/>
            <person name="Shu S."/>
            <person name="Chapman J."/>
            <person name="Pitluck S."/>
            <person name="Schmutz J."/>
            <person name="Rokhsar D."/>
        </authorList>
    </citation>
    <scope>NUCLEOTIDE SEQUENCE</scope>
</reference>
<dbReference type="Proteomes" id="UP000027120">
    <property type="component" value="Unassembled WGS sequence"/>
</dbReference>
<organism evidence="1 2">
    <name type="scientific">Citrus sinensis</name>
    <name type="common">Sweet orange</name>
    <name type="synonym">Citrus aurantium var. sinensis</name>
    <dbReference type="NCBI Taxonomy" id="2711"/>
    <lineage>
        <taxon>Eukaryota</taxon>
        <taxon>Viridiplantae</taxon>
        <taxon>Streptophyta</taxon>
        <taxon>Embryophyta</taxon>
        <taxon>Tracheophyta</taxon>
        <taxon>Spermatophyta</taxon>
        <taxon>Magnoliopsida</taxon>
        <taxon>eudicotyledons</taxon>
        <taxon>Gunneridae</taxon>
        <taxon>Pentapetalae</taxon>
        <taxon>rosids</taxon>
        <taxon>malvids</taxon>
        <taxon>Sapindales</taxon>
        <taxon>Rutaceae</taxon>
        <taxon>Aurantioideae</taxon>
        <taxon>Citrus</taxon>
    </lineage>
</organism>
<proteinExistence type="predicted"/>
<dbReference type="EMBL" id="KK786556">
    <property type="protein sequence ID" value="KDO39476.1"/>
    <property type="molecule type" value="Genomic_DNA"/>
</dbReference>
<dbReference type="AlphaFoldDB" id="A0A067DLJ2"/>
<sequence length="54" mass="6278">GASRGTLRTQKGKMSSLSSEMTTTLDMLEMTELIDQKIFIYFWGRTLNTGRRYR</sequence>
<keyword evidence="2" id="KW-1185">Reference proteome</keyword>
<protein>
    <submittedName>
        <fullName evidence="1">Uncharacterized protein</fullName>
    </submittedName>
</protein>
<accession>A0A067DLJ2</accession>